<comment type="caution">
    <text evidence="9">The sequence shown here is derived from an EMBL/GenBank/DDBJ whole genome shotgun (WGS) entry which is preliminary data.</text>
</comment>
<dbReference type="PANTHER" id="PTHR30462">
    <property type="entry name" value="INTERMEMBRANE TRANSPORT PROTEIN PQIB-RELATED"/>
    <property type="match status" value="1"/>
</dbReference>
<keyword evidence="2" id="KW-1003">Cell membrane</keyword>
<dbReference type="Pfam" id="PF02470">
    <property type="entry name" value="MlaD"/>
    <property type="match status" value="3"/>
</dbReference>
<dbReference type="OrthoDB" id="9806984at2"/>
<keyword evidence="5 7" id="KW-1133">Transmembrane helix</keyword>
<feature type="domain" description="Mce/MlaD" evidence="8">
    <location>
        <begin position="166"/>
        <end position="226"/>
    </location>
</feature>
<organism evidence="9 10">
    <name type="scientific">Thalassospira profundimaris</name>
    <dbReference type="NCBI Taxonomy" id="502049"/>
    <lineage>
        <taxon>Bacteria</taxon>
        <taxon>Pseudomonadati</taxon>
        <taxon>Pseudomonadota</taxon>
        <taxon>Alphaproteobacteria</taxon>
        <taxon>Rhodospirillales</taxon>
        <taxon>Thalassospiraceae</taxon>
        <taxon>Thalassospira</taxon>
    </lineage>
</organism>
<evidence type="ECO:0000313" key="9">
    <source>
        <dbReference type="EMBL" id="RCK51199.1"/>
    </source>
</evidence>
<dbReference type="GO" id="GO:0005886">
    <property type="term" value="C:plasma membrane"/>
    <property type="evidence" value="ECO:0007669"/>
    <property type="project" value="UniProtKB-SubCell"/>
</dbReference>
<feature type="domain" description="Mce/MlaD" evidence="8">
    <location>
        <begin position="51"/>
        <end position="141"/>
    </location>
</feature>
<comment type="subcellular location">
    <subcellularLocation>
        <location evidence="1">Cell inner membrane</location>
    </subcellularLocation>
</comment>
<dbReference type="InterPro" id="IPR051800">
    <property type="entry name" value="PqiA-PqiB_transport"/>
</dbReference>
<keyword evidence="4 7" id="KW-0812">Transmembrane</keyword>
<evidence type="ECO:0000256" key="3">
    <source>
        <dbReference type="ARBA" id="ARBA00022519"/>
    </source>
</evidence>
<sequence length="561" mass="61000">MSDDNQNRGQSEPQKPEIRRGLQNLSLIWLVPLVAVVIGGWLLWREVASKGPEITVTFQSAEGLTAGKTAVRYRDVDVGLVKEINLSDDFSNVVLVLQMNATVEDYLTDKTRFWVVRPRVSSRGISGLETIVTGAYIEIVPSKEGKPAKEFVGSEEPQLIADGSDGTRFVLTANELGSISSGAPILLHGVSVGEVLDTSLDAAAQKVSIPIFIKAPYDKLVTNDSRFWDSSGVSVDLNAQGVSIHAQSIRSVIQGGINFMTPPGNETAAPAKSNTVFTLYQNRKQAESLVQGYTQKFILYFEGSVRGLSADAPVEFRGIRVGTVDSVNLEYLSDKGIFRAPVEITVEPERIQTVGAKPKSAAEYKAVLDQLIEHGLRARLKTSSFLTGQLYVDMDMYPLAPARYLGDDTGGNGLQELPTLPNQIDEITDSLQSLLAKVETVPIEQIGMRVLGTVEGMENLVTSPELKQSIKSIQQASDGINQLVSHLDASVLPATEQALDEARKTLTDLRDMTAPNSPVRYNLEESLKEISTAARSVRTLADYLEQNPNALILGKSGNQEE</sequence>
<name>A0A367XCN0_9PROT</name>
<evidence type="ECO:0000256" key="7">
    <source>
        <dbReference type="SAM" id="Phobius"/>
    </source>
</evidence>
<evidence type="ECO:0000256" key="2">
    <source>
        <dbReference type="ARBA" id="ARBA00022475"/>
    </source>
</evidence>
<dbReference type="Proteomes" id="UP000252517">
    <property type="component" value="Unassembled WGS sequence"/>
</dbReference>
<dbReference type="InterPro" id="IPR003399">
    <property type="entry name" value="Mce/MlaD"/>
</dbReference>
<evidence type="ECO:0000259" key="8">
    <source>
        <dbReference type="Pfam" id="PF02470"/>
    </source>
</evidence>
<gene>
    <name evidence="9" type="ORF">TH25_09475</name>
</gene>
<evidence type="ECO:0000256" key="4">
    <source>
        <dbReference type="ARBA" id="ARBA00022692"/>
    </source>
</evidence>
<accession>A0A367XCN0</accession>
<evidence type="ECO:0000256" key="5">
    <source>
        <dbReference type="ARBA" id="ARBA00022989"/>
    </source>
</evidence>
<reference evidence="9 10" key="1">
    <citation type="submission" date="2014-07" db="EMBL/GenBank/DDBJ databases">
        <title>Draft genome sequence of Thalassospira profundimaris S25-3-2.</title>
        <authorList>
            <person name="Lai Q."/>
            <person name="Shao Z."/>
        </authorList>
    </citation>
    <scope>NUCLEOTIDE SEQUENCE [LARGE SCALE GENOMIC DNA]</scope>
    <source>
        <strain evidence="9 10">S25-3-2</strain>
    </source>
</reference>
<protein>
    <submittedName>
        <fullName evidence="9">Paraquat-inducible protein B</fullName>
    </submittedName>
</protein>
<keyword evidence="6 7" id="KW-0472">Membrane</keyword>
<evidence type="ECO:0000313" key="10">
    <source>
        <dbReference type="Proteomes" id="UP000252517"/>
    </source>
</evidence>
<dbReference type="RefSeq" id="WP_114088087.1">
    <property type="nucleotide sequence ID" value="NZ_JPWH01000006.1"/>
</dbReference>
<proteinExistence type="predicted"/>
<keyword evidence="3" id="KW-0997">Cell inner membrane</keyword>
<evidence type="ECO:0000256" key="6">
    <source>
        <dbReference type="ARBA" id="ARBA00023136"/>
    </source>
</evidence>
<dbReference type="PANTHER" id="PTHR30462:SF0">
    <property type="entry name" value="INTERMEMBRANE TRANSPORT PROTEIN YEBT"/>
    <property type="match status" value="1"/>
</dbReference>
<feature type="transmembrane region" description="Helical" evidence="7">
    <location>
        <begin position="21"/>
        <end position="44"/>
    </location>
</feature>
<dbReference type="EMBL" id="JPWH01000006">
    <property type="protein sequence ID" value="RCK51199.1"/>
    <property type="molecule type" value="Genomic_DNA"/>
</dbReference>
<evidence type="ECO:0000256" key="1">
    <source>
        <dbReference type="ARBA" id="ARBA00004533"/>
    </source>
</evidence>
<feature type="domain" description="Mce/MlaD" evidence="8">
    <location>
        <begin position="303"/>
        <end position="395"/>
    </location>
</feature>
<dbReference type="AlphaFoldDB" id="A0A367XCN0"/>